<dbReference type="Proteomes" id="UP000183832">
    <property type="component" value="Unassembled WGS sequence"/>
</dbReference>
<gene>
    <name evidence="1" type="ORF">CLUMA_CG000734</name>
</gene>
<name>A0A1J1HL00_9DIPT</name>
<keyword evidence="2" id="KW-1185">Reference proteome</keyword>
<organism evidence="1 2">
    <name type="scientific">Clunio marinus</name>
    <dbReference type="NCBI Taxonomy" id="568069"/>
    <lineage>
        <taxon>Eukaryota</taxon>
        <taxon>Metazoa</taxon>
        <taxon>Ecdysozoa</taxon>
        <taxon>Arthropoda</taxon>
        <taxon>Hexapoda</taxon>
        <taxon>Insecta</taxon>
        <taxon>Pterygota</taxon>
        <taxon>Neoptera</taxon>
        <taxon>Endopterygota</taxon>
        <taxon>Diptera</taxon>
        <taxon>Nematocera</taxon>
        <taxon>Chironomoidea</taxon>
        <taxon>Chironomidae</taxon>
        <taxon>Clunio</taxon>
    </lineage>
</organism>
<reference evidence="1 2" key="1">
    <citation type="submission" date="2015-04" db="EMBL/GenBank/DDBJ databases">
        <authorList>
            <person name="Syromyatnikov M.Y."/>
            <person name="Popov V.N."/>
        </authorList>
    </citation>
    <scope>NUCLEOTIDE SEQUENCE [LARGE SCALE GENOMIC DNA]</scope>
</reference>
<dbReference type="EMBL" id="CVRI01000002">
    <property type="protein sequence ID" value="CRK86913.1"/>
    <property type="molecule type" value="Genomic_DNA"/>
</dbReference>
<dbReference type="AlphaFoldDB" id="A0A1J1HL00"/>
<sequence length="70" mass="8165">MEEFVCKISDVKKTLKVMTDVSSLFSVVSQLSGLIRNLWYKQNQLISQSFYVLLIFDKPFGLEEEDSNRE</sequence>
<evidence type="ECO:0000313" key="2">
    <source>
        <dbReference type="Proteomes" id="UP000183832"/>
    </source>
</evidence>
<accession>A0A1J1HL00</accession>
<proteinExistence type="predicted"/>
<protein>
    <submittedName>
        <fullName evidence="1">CLUMA_CG000734, isoform A</fullName>
    </submittedName>
</protein>
<evidence type="ECO:0000313" key="1">
    <source>
        <dbReference type="EMBL" id="CRK86913.1"/>
    </source>
</evidence>